<accession>A0A7I7X6R0</accession>
<feature type="transmembrane region" description="Helical" evidence="7">
    <location>
        <begin position="504"/>
        <end position="530"/>
    </location>
</feature>
<keyword evidence="6 7" id="KW-0472">Membrane</keyword>
<evidence type="ECO:0000256" key="5">
    <source>
        <dbReference type="ARBA" id="ARBA00022989"/>
    </source>
</evidence>
<dbReference type="Gene3D" id="3.10.20.90">
    <property type="entry name" value="Phosphatidylinositol 3-kinase Catalytic Subunit, Chain A, domain 1"/>
    <property type="match status" value="1"/>
</dbReference>
<feature type="transmembrane region" description="Helical" evidence="7">
    <location>
        <begin position="194"/>
        <end position="212"/>
    </location>
</feature>
<reference evidence="9 10" key="1">
    <citation type="journal article" date="2019" name="Emerg. Microbes Infect.">
        <title>Comprehensive subspecies identification of 175 nontuberculous mycobacteria species based on 7547 genomic profiles.</title>
        <authorList>
            <person name="Matsumoto Y."/>
            <person name="Kinjo T."/>
            <person name="Motooka D."/>
            <person name="Nabeya D."/>
            <person name="Jung N."/>
            <person name="Uechi K."/>
            <person name="Horii T."/>
            <person name="Iida T."/>
            <person name="Fujita J."/>
            <person name="Nakamura S."/>
        </authorList>
    </citation>
    <scope>NUCLEOTIDE SEQUENCE [LARGE SCALE GENOMIC DNA]</scope>
    <source>
        <strain evidence="9 10">JCM 13571</strain>
    </source>
</reference>
<dbReference type="Pfam" id="PF19053">
    <property type="entry name" value="EccD"/>
    <property type="match status" value="1"/>
</dbReference>
<organism evidence="9 10">
    <name type="scientific">Mycolicibacter hiberniae</name>
    <dbReference type="NCBI Taxonomy" id="29314"/>
    <lineage>
        <taxon>Bacteria</taxon>
        <taxon>Bacillati</taxon>
        <taxon>Actinomycetota</taxon>
        <taxon>Actinomycetes</taxon>
        <taxon>Mycobacteriales</taxon>
        <taxon>Mycobacteriaceae</taxon>
        <taxon>Mycolicibacter</taxon>
    </lineage>
</organism>
<protein>
    <submittedName>
        <fullName evidence="9">ESX-2 secretion system protein eccD2</fullName>
    </submittedName>
</protein>
<keyword evidence="3" id="KW-1003">Cell membrane</keyword>
<evidence type="ECO:0000313" key="10">
    <source>
        <dbReference type="Proteomes" id="UP000467260"/>
    </source>
</evidence>
<dbReference type="EMBL" id="AP022609">
    <property type="protein sequence ID" value="BBZ25254.1"/>
    <property type="molecule type" value="Genomic_DNA"/>
</dbReference>
<dbReference type="AlphaFoldDB" id="A0A7I7X6R0"/>
<dbReference type="GO" id="GO:0005886">
    <property type="term" value="C:plasma membrane"/>
    <property type="evidence" value="ECO:0007669"/>
    <property type="project" value="UniProtKB-SubCell"/>
</dbReference>
<feature type="transmembrane region" description="Helical" evidence="7">
    <location>
        <begin position="301"/>
        <end position="325"/>
    </location>
</feature>
<feature type="transmembrane region" description="Helical" evidence="7">
    <location>
        <begin position="441"/>
        <end position="461"/>
    </location>
</feature>
<comment type="similarity">
    <text evidence="2">Belongs to the EccD/Snm4 family.</text>
</comment>
<name>A0A7I7X6R0_9MYCO</name>
<gene>
    <name evidence="9" type="primary">eccD2</name>
    <name evidence="9" type="ORF">MHIB_36720</name>
</gene>
<evidence type="ECO:0000259" key="8">
    <source>
        <dbReference type="Pfam" id="PF19053"/>
    </source>
</evidence>
<dbReference type="InterPro" id="IPR044049">
    <property type="entry name" value="EccD_transm"/>
</dbReference>
<dbReference type="OrthoDB" id="4640662at2"/>
<feature type="transmembrane region" description="Helical" evidence="7">
    <location>
        <begin position="224"/>
        <end position="243"/>
    </location>
</feature>
<feature type="transmembrane region" description="Helical" evidence="7">
    <location>
        <begin position="383"/>
        <end position="407"/>
    </location>
</feature>
<feature type="transmembrane region" description="Helical" evidence="7">
    <location>
        <begin position="249"/>
        <end position="268"/>
    </location>
</feature>
<sequence length="532" mass="55117">MTSPTPAKVAFPARCAVSLAYDKHLVSQVFPAGIPVEEFFEGMVELLDEDLRHHGFDGVALPPGSYELHKVNGVRLDIARSLDDLGVQDGDTLVLVPVVGGDSFEPQYESLSSALAATARRLGAQPEIQCQECGHKADEQTVTRLLKVKVDRMFAPVTALTAAHTAIGLTALSVVVLAALAVRARTFSDSWPPAAVLVGLGGLLALGATVIRRNWPARDDLFSGFGWLAVLALSCAAFCAAPGTLGAPHVMIGLTVLALGAIGLSVLLRSQSTVATAVVAAAGIGGAVAATRMWQPVSPQVIGICLLLGLLILLRMAPTIALWVARVRPPYFGSITGRDLFARRANMPIDTVSPVTPEDAEDDEDDLVDISARGAAIAASARLINSVQVGICVAAATALPIAVWMVLTPGGPRQRGAVALCGLVAGLFITQGRGFAARVQAIALVGGASAAVLAGIVKYALASPGDSAAGFLWPAAAVAVFAGLGLAAGLLVPETKFVPWIRLAVEWLEVLAFIVVGVLGAWLGGLFVWVRN</sequence>
<dbReference type="InterPro" id="IPR006707">
    <property type="entry name" value="T7SS_EccD"/>
</dbReference>
<dbReference type="Proteomes" id="UP000467260">
    <property type="component" value="Chromosome"/>
</dbReference>
<dbReference type="RefSeq" id="WP_085134380.1">
    <property type="nucleotide sequence ID" value="NZ_AP022609.1"/>
</dbReference>
<evidence type="ECO:0000256" key="6">
    <source>
        <dbReference type="ARBA" id="ARBA00023136"/>
    </source>
</evidence>
<evidence type="ECO:0000256" key="2">
    <source>
        <dbReference type="ARBA" id="ARBA00006162"/>
    </source>
</evidence>
<feature type="transmembrane region" description="Helical" evidence="7">
    <location>
        <begin position="154"/>
        <end position="182"/>
    </location>
</feature>
<dbReference type="Pfam" id="PF08817">
    <property type="entry name" value="YukD"/>
    <property type="match status" value="1"/>
</dbReference>
<evidence type="ECO:0000256" key="4">
    <source>
        <dbReference type="ARBA" id="ARBA00022692"/>
    </source>
</evidence>
<evidence type="ECO:0000313" key="9">
    <source>
        <dbReference type="EMBL" id="BBZ25254.1"/>
    </source>
</evidence>
<keyword evidence="10" id="KW-1185">Reference proteome</keyword>
<evidence type="ECO:0000256" key="7">
    <source>
        <dbReference type="SAM" id="Phobius"/>
    </source>
</evidence>
<comment type="subcellular location">
    <subcellularLocation>
        <location evidence="1">Cell membrane</location>
        <topology evidence="1">Multi-pass membrane protein</topology>
    </subcellularLocation>
</comment>
<evidence type="ECO:0000256" key="3">
    <source>
        <dbReference type="ARBA" id="ARBA00022475"/>
    </source>
</evidence>
<feature type="domain" description="EccD-like transmembrane" evidence="8">
    <location>
        <begin position="167"/>
        <end position="531"/>
    </location>
</feature>
<keyword evidence="4 7" id="KW-0812">Transmembrane</keyword>
<evidence type="ECO:0000256" key="1">
    <source>
        <dbReference type="ARBA" id="ARBA00004651"/>
    </source>
</evidence>
<proteinExistence type="inferred from homology"/>
<feature type="transmembrane region" description="Helical" evidence="7">
    <location>
        <begin position="473"/>
        <end position="492"/>
    </location>
</feature>
<dbReference type="NCBIfam" id="TIGR03920">
    <property type="entry name" value="T7SS_EccD"/>
    <property type="match status" value="1"/>
</dbReference>
<keyword evidence="5 7" id="KW-1133">Transmembrane helix</keyword>
<dbReference type="InterPro" id="IPR024962">
    <property type="entry name" value="YukD-like"/>
</dbReference>
<dbReference type="KEGG" id="mhib:MHIB_36720"/>
<feature type="transmembrane region" description="Helical" evidence="7">
    <location>
        <begin position="275"/>
        <end position="295"/>
    </location>
</feature>